<proteinExistence type="predicted"/>
<dbReference type="SUPFAM" id="SSF46955">
    <property type="entry name" value="Putative DNA-binding domain"/>
    <property type="match status" value="1"/>
</dbReference>
<evidence type="ECO:0000313" key="3">
    <source>
        <dbReference type="EMBL" id="KJC64431.1"/>
    </source>
</evidence>
<dbReference type="RefSeq" id="WP_044440812.1">
    <property type="nucleotide sequence ID" value="NZ_JYFC01000003.1"/>
</dbReference>
<evidence type="ECO:0000256" key="1">
    <source>
        <dbReference type="ARBA" id="ARBA00023125"/>
    </source>
</evidence>
<protein>
    <recommendedName>
        <fullName evidence="2">HTH merR-type domain-containing protein</fullName>
    </recommendedName>
</protein>
<comment type="caution">
    <text evidence="3">The sequence shown here is derived from an EMBL/GenBank/DDBJ whole genome shotgun (WGS) entry which is preliminary data.</text>
</comment>
<dbReference type="PROSITE" id="PS50937">
    <property type="entry name" value="HTH_MERR_2"/>
    <property type="match status" value="1"/>
</dbReference>
<dbReference type="PANTHER" id="PTHR30204:SF93">
    <property type="entry name" value="HTH MERR-TYPE DOMAIN-CONTAINING PROTEIN"/>
    <property type="match status" value="1"/>
</dbReference>
<evidence type="ECO:0000313" key="4">
    <source>
        <dbReference type="Proteomes" id="UP000032503"/>
    </source>
</evidence>
<dbReference type="InterPro" id="IPR047057">
    <property type="entry name" value="MerR_fam"/>
</dbReference>
<dbReference type="EMBL" id="JYFC01000003">
    <property type="protein sequence ID" value="KJC64431.1"/>
    <property type="molecule type" value="Genomic_DNA"/>
</dbReference>
<keyword evidence="4" id="KW-1185">Reference proteome</keyword>
<evidence type="ECO:0000259" key="2">
    <source>
        <dbReference type="PROSITE" id="PS50937"/>
    </source>
</evidence>
<gene>
    <name evidence="3" type="ORF">TZ00_08390</name>
</gene>
<feature type="domain" description="HTH merR-type" evidence="2">
    <location>
        <begin position="10"/>
        <end position="79"/>
    </location>
</feature>
<accession>A0ABR5CFS9</accession>
<reference evidence="3 4" key="1">
    <citation type="journal article" date="2001" name="Int. J. Syst. Evol. Microbiol.">
        <title>Agreia bicolorata gen. nov., sp. nov., to accommodate actinobacteria isolated from narrow reed grass infected by the nematode Heteroanguina graminophila.</title>
        <authorList>
            <person name="Evtushenko L.I."/>
            <person name="Dorofeeva L.V."/>
            <person name="Dobrovolskaya T.G."/>
            <person name="Streshinskaya G.M."/>
            <person name="Subbotin S.A."/>
            <person name="Tiedje J.M."/>
        </authorList>
    </citation>
    <scope>NUCLEOTIDE SEQUENCE [LARGE SCALE GENOMIC DNA]</scope>
    <source>
        <strain evidence="3 4">VKM Ac-1804</strain>
    </source>
</reference>
<dbReference type="Proteomes" id="UP000032503">
    <property type="component" value="Unassembled WGS sequence"/>
</dbReference>
<dbReference type="Gene3D" id="1.10.1660.10">
    <property type="match status" value="1"/>
</dbReference>
<sequence>MDTSFTSPRYVTIDDAAAFVGTTPQAIRQYHETGLLPEPGVASGDTRHYGYDDVIRLLWIGKRIDAGIDVHDIHDAADSLHSNSGLLSDFVTDRLKDLPPGFLRQADLDSLLVMERIFGPLGAAVNATRYVVMAAHPDLQEEADRVDAAEEALDDSVAVDDPRVAQAAAQRFAFDRAMDAAMESSDVAQIDDESYDAWEALHDFAPGQESDTESALRAVENMPYDWSPARQRYMKLVEEMHREVWAAQ</sequence>
<dbReference type="Pfam" id="PF13411">
    <property type="entry name" value="MerR_1"/>
    <property type="match status" value="1"/>
</dbReference>
<keyword evidence="1" id="KW-0238">DNA-binding</keyword>
<dbReference type="InterPro" id="IPR000551">
    <property type="entry name" value="MerR-type_HTH_dom"/>
</dbReference>
<dbReference type="SMART" id="SM00422">
    <property type="entry name" value="HTH_MERR"/>
    <property type="match status" value="1"/>
</dbReference>
<dbReference type="PANTHER" id="PTHR30204">
    <property type="entry name" value="REDOX-CYCLING DRUG-SENSING TRANSCRIPTIONAL ACTIVATOR SOXR"/>
    <property type="match status" value="1"/>
</dbReference>
<name>A0ABR5CFS9_9MICO</name>
<dbReference type="CDD" id="cd00592">
    <property type="entry name" value="HTH_MerR-like"/>
    <property type="match status" value="1"/>
</dbReference>
<dbReference type="InterPro" id="IPR009061">
    <property type="entry name" value="DNA-bd_dom_put_sf"/>
</dbReference>
<organism evidence="3 4">
    <name type="scientific">Agreia bicolorata</name>
    <dbReference type="NCBI Taxonomy" id="110935"/>
    <lineage>
        <taxon>Bacteria</taxon>
        <taxon>Bacillati</taxon>
        <taxon>Actinomycetota</taxon>
        <taxon>Actinomycetes</taxon>
        <taxon>Micrococcales</taxon>
        <taxon>Microbacteriaceae</taxon>
        <taxon>Agreia</taxon>
    </lineage>
</organism>